<reference evidence="4 5" key="1">
    <citation type="journal article" date="2019" name="BMC Genomics">
        <title>New insights from Opisthorchis felineus genome: update on genomics of the epidemiologically important liver flukes.</title>
        <authorList>
            <person name="Ershov N.I."/>
            <person name="Mordvinov V.A."/>
            <person name="Prokhortchouk E.B."/>
            <person name="Pakharukova M.Y."/>
            <person name="Gunbin K.V."/>
            <person name="Ustyantsev K."/>
            <person name="Genaev M.A."/>
            <person name="Blinov A.G."/>
            <person name="Mazur A."/>
            <person name="Boulygina E."/>
            <person name="Tsygankova S."/>
            <person name="Khrameeva E."/>
            <person name="Chekanov N."/>
            <person name="Fan G."/>
            <person name="Xiao A."/>
            <person name="Zhang H."/>
            <person name="Xu X."/>
            <person name="Yang H."/>
            <person name="Solovyev V."/>
            <person name="Lee S.M."/>
            <person name="Liu X."/>
            <person name="Afonnikov D.A."/>
            <person name="Skryabin K.G."/>
        </authorList>
    </citation>
    <scope>NUCLEOTIDE SEQUENCE [LARGE SCALE GENOMIC DNA]</scope>
    <source>
        <strain evidence="4">AK-0245</strain>
        <tissue evidence="4">Whole organism</tissue>
    </source>
</reference>
<dbReference type="Gene3D" id="3.40.50.300">
    <property type="entry name" value="P-loop containing nucleotide triphosphate hydrolases"/>
    <property type="match status" value="1"/>
</dbReference>
<keyword evidence="5" id="KW-1185">Reference proteome</keyword>
<dbReference type="SMART" id="SM00173">
    <property type="entry name" value="RAS"/>
    <property type="match status" value="1"/>
</dbReference>
<evidence type="ECO:0000313" key="4">
    <source>
        <dbReference type="EMBL" id="TGZ62659.1"/>
    </source>
</evidence>
<dbReference type="SMART" id="SM00175">
    <property type="entry name" value="RAB"/>
    <property type="match status" value="1"/>
</dbReference>
<dbReference type="OrthoDB" id="6585768at2759"/>
<organism evidence="4 5">
    <name type="scientific">Opisthorchis felineus</name>
    <dbReference type="NCBI Taxonomy" id="147828"/>
    <lineage>
        <taxon>Eukaryota</taxon>
        <taxon>Metazoa</taxon>
        <taxon>Spiralia</taxon>
        <taxon>Lophotrochozoa</taxon>
        <taxon>Platyhelminthes</taxon>
        <taxon>Trematoda</taxon>
        <taxon>Digenea</taxon>
        <taxon>Opisthorchiida</taxon>
        <taxon>Opisthorchiata</taxon>
        <taxon>Opisthorchiidae</taxon>
        <taxon>Opisthorchis</taxon>
    </lineage>
</organism>
<dbReference type="SMART" id="SM00174">
    <property type="entry name" value="RHO"/>
    <property type="match status" value="1"/>
</dbReference>
<dbReference type="Pfam" id="PF00071">
    <property type="entry name" value="Ras"/>
    <property type="match status" value="1"/>
</dbReference>
<dbReference type="GO" id="GO:0003924">
    <property type="term" value="F:GTPase activity"/>
    <property type="evidence" value="ECO:0007669"/>
    <property type="project" value="InterPro"/>
</dbReference>
<dbReference type="PROSITE" id="PS51419">
    <property type="entry name" value="RAB"/>
    <property type="match status" value="1"/>
</dbReference>
<proteinExistence type="inferred from homology"/>
<dbReference type="InterPro" id="IPR001806">
    <property type="entry name" value="Small_GTPase"/>
</dbReference>
<dbReference type="SMART" id="SM00176">
    <property type="entry name" value="RAN"/>
    <property type="match status" value="1"/>
</dbReference>
<comment type="similarity">
    <text evidence="1">Belongs to the small GTPase superfamily. Rab family.</text>
</comment>
<feature type="region of interest" description="Disordered" evidence="3">
    <location>
        <begin position="204"/>
        <end position="232"/>
    </location>
</feature>
<evidence type="ECO:0000256" key="2">
    <source>
        <dbReference type="ARBA" id="ARBA00022741"/>
    </source>
</evidence>
<dbReference type="PRINTS" id="PR00449">
    <property type="entry name" value="RASTRNSFRMNG"/>
</dbReference>
<sequence length="232" mass="25725">MTGLADNEEESRTFSSRVKILVVGDKGVGKTSLVKRFSEGSFFKTYVPTEGVDFFHKRVILREVYEVSIQLLDLSGDALVNKTSLKIYSHGSQAVMIVYDSTQCSSLANVTQWVTELKSIPALQGDEIFWVLAANKNDLQNVTTCSSQMHKDTIVTHQLSGYVVSARTGEGVNECFLRIVATVLGIQMTQNDLERSKTILRTEIDQVHDDSEEDSTESQKTAEDISTSCTLL</sequence>
<dbReference type="GO" id="GO:0005525">
    <property type="term" value="F:GTP binding"/>
    <property type="evidence" value="ECO:0007669"/>
    <property type="project" value="InterPro"/>
</dbReference>
<evidence type="ECO:0000313" key="5">
    <source>
        <dbReference type="Proteomes" id="UP000308267"/>
    </source>
</evidence>
<dbReference type="EMBL" id="SJOL01007418">
    <property type="protein sequence ID" value="TGZ62659.1"/>
    <property type="molecule type" value="Genomic_DNA"/>
</dbReference>
<evidence type="ECO:0000256" key="1">
    <source>
        <dbReference type="ARBA" id="ARBA00006270"/>
    </source>
</evidence>
<dbReference type="FunFam" id="3.40.50.300:FF:001447">
    <property type="entry name" value="Ras-related protein Rab-1B"/>
    <property type="match status" value="1"/>
</dbReference>
<protein>
    <submittedName>
        <fullName evidence="4">Uncharacterized protein</fullName>
    </submittedName>
</protein>
<dbReference type="SUPFAM" id="SSF52540">
    <property type="entry name" value="P-loop containing nucleoside triphosphate hydrolases"/>
    <property type="match status" value="1"/>
</dbReference>
<dbReference type="InterPro" id="IPR027417">
    <property type="entry name" value="P-loop_NTPase"/>
</dbReference>
<dbReference type="STRING" id="147828.A0A4S2LNC1"/>
<evidence type="ECO:0000256" key="3">
    <source>
        <dbReference type="SAM" id="MobiDB-lite"/>
    </source>
</evidence>
<dbReference type="PANTHER" id="PTHR47978">
    <property type="match status" value="1"/>
</dbReference>
<comment type="caution">
    <text evidence="4">The sequence shown here is derived from an EMBL/GenBank/DDBJ whole genome shotgun (WGS) entry which is preliminary data.</text>
</comment>
<dbReference type="AlphaFoldDB" id="A0A4S2LNC1"/>
<dbReference type="PROSITE" id="PS51421">
    <property type="entry name" value="RAS"/>
    <property type="match status" value="1"/>
</dbReference>
<gene>
    <name evidence="4" type="ORF">CRM22_007320</name>
</gene>
<keyword evidence="2" id="KW-0547">Nucleotide-binding</keyword>
<name>A0A4S2LNC1_OPIFE</name>
<dbReference type="Proteomes" id="UP000308267">
    <property type="component" value="Unassembled WGS sequence"/>
</dbReference>
<accession>A0A4S2LNC1</accession>